<name>A0A2Y9U2M2_9GAMM</name>
<evidence type="ECO:0000313" key="3">
    <source>
        <dbReference type="Proteomes" id="UP000244908"/>
    </source>
</evidence>
<evidence type="ECO:0000259" key="1">
    <source>
        <dbReference type="Pfam" id="PF11860"/>
    </source>
</evidence>
<evidence type="ECO:0000313" key="2">
    <source>
        <dbReference type="EMBL" id="AWH90120.1"/>
    </source>
</evidence>
<sequence>MRYKKWTKFAILYNGAGYKKNEYDTKLEGIYNGL</sequence>
<dbReference type="KEGG" id="lpv:HYN51_14350"/>
<dbReference type="InterPro" id="IPR024408">
    <property type="entry name" value="Muramidase"/>
</dbReference>
<dbReference type="OrthoDB" id="1523598at2"/>
<organism evidence="2 3">
    <name type="scientific">Limnobaculum parvum</name>
    <dbReference type="NCBI Taxonomy" id="2172103"/>
    <lineage>
        <taxon>Bacteria</taxon>
        <taxon>Pseudomonadati</taxon>
        <taxon>Pseudomonadota</taxon>
        <taxon>Gammaproteobacteria</taxon>
        <taxon>Enterobacterales</taxon>
        <taxon>Budviciaceae</taxon>
        <taxon>Limnobaculum</taxon>
    </lineage>
</organism>
<proteinExistence type="predicted"/>
<dbReference type="Pfam" id="PF11860">
    <property type="entry name" value="Muramidase"/>
    <property type="match status" value="1"/>
</dbReference>
<feature type="domain" description="N-acetylmuramidase" evidence="1">
    <location>
        <begin position="2"/>
        <end position="32"/>
    </location>
</feature>
<reference evidence="2 3" key="1">
    <citation type="journal article" date="2019" name="Int. J. Syst. Evol. Microbiol.">
        <title>Limnobaculum parvum gen. nov., sp. nov., isolated from a freshwater lake.</title>
        <authorList>
            <person name="Baek C."/>
            <person name="Shin S.K."/>
            <person name="Yi H."/>
        </authorList>
    </citation>
    <scope>NUCLEOTIDE SEQUENCE [LARGE SCALE GENOMIC DNA]</scope>
    <source>
        <strain evidence="2 3">HYN0051</strain>
    </source>
</reference>
<dbReference type="AlphaFoldDB" id="A0A2Y9U2M2"/>
<gene>
    <name evidence="2" type="ORF">HYN51_14350</name>
</gene>
<protein>
    <submittedName>
        <fullName evidence="2">DUF3380 domain-containing protein</fullName>
    </submittedName>
</protein>
<accession>A0A2Y9U2M2</accession>
<dbReference type="Proteomes" id="UP000244908">
    <property type="component" value="Chromosome"/>
</dbReference>
<keyword evidence="3" id="KW-1185">Reference proteome</keyword>
<dbReference type="EMBL" id="CP029185">
    <property type="protein sequence ID" value="AWH90120.1"/>
    <property type="molecule type" value="Genomic_DNA"/>
</dbReference>